<evidence type="ECO:0000256" key="2">
    <source>
        <dbReference type="ARBA" id="ARBA00022827"/>
    </source>
</evidence>
<evidence type="ECO:0000313" key="5">
    <source>
        <dbReference type="Proteomes" id="UP000217199"/>
    </source>
</evidence>
<dbReference type="InterPro" id="IPR020946">
    <property type="entry name" value="Flavin_mOase-like"/>
</dbReference>
<dbReference type="GO" id="GO:0004499">
    <property type="term" value="F:N,N-dimethylaniline monooxygenase activity"/>
    <property type="evidence" value="ECO:0007669"/>
    <property type="project" value="InterPro"/>
</dbReference>
<protein>
    <submittedName>
        <fullName evidence="4">Dimethylaniline monooxygenase</fullName>
    </submittedName>
</protein>
<gene>
    <name evidence="4" type="ORF">PNOK_0758300</name>
</gene>
<dbReference type="InterPro" id="IPR050982">
    <property type="entry name" value="Auxin_biosynth/cation_transpt"/>
</dbReference>
<dbReference type="InterPro" id="IPR036188">
    <property type="entry name" value="FAD/NAD-bd_sf"/>
</dbReference>
<sequence length="585" mass="64581">MSRALSIATSWLSALENSLKNNDIDAFLGCLEPQSWLRDLLIFSPNLQSRHGHSEIRNYLTNTFSQAGLSGFKIDESQYGSPKETEFGPGRPIIELSFDFETPLGLGKGVARINIPESEGTPRAMAVLFMLSNWKAFKEISNESGVYDGHNLSWKEVREKQVEEIEKDPHVIIVGSAQSGLQVAARFRQMGIKTLVIEQTARIGDVWRNRYPTLALHTPRAHHSFLYQPFPSNWPTFTSRDKLADWLEQYATMQDLVVWTFTTLEPTPAYNTKTQRWNVTVNRNGSLITLHPRHLVMATSIFGDMRIPSLPGRDEFNGSIIHSSSFAGGQGYTGKRVLVVGAGNSSVDICQDLVFRGAQSVTMLQRSTTAVVSDKYLAATFGNAFPEGKPTYYSDLSFAGLPIGLLEEFGKSVQPFQEEVDKELLSGLTDAGFNVKSGPDFSGQLLMVFSRGGGYFIDVGCGALIANGKVGIKQGVKIDHLKSNAVGFTDGTSIEVDDIILATGWHPVRDRLRRLFGDEVINRTSELWGSDEYGEIRAGYKPSGQPGLWFAVGDFAISRFYSKLLALQIKGLELGLLSSAQQSNL</sequence>
<dbReference type="STRING" id="2282107.A0A286UD98"/>
<dbReference type="GO" id="GO:0050661">
    <property type="term" value="F:NADP binding"/>
    <property type="evidence" value="ECO:0007669"/>
    <property type="project" value="InterPro"/>
</dbReference>
<dbReference type="Gene3D" id="3.50.50.60">
    <property type="entry name" value="FAD/NAD(P)-binding domain"/>
    <property type="match status" value="1"/>
</dbReference>
<comment type="caution">
    <text evidence="4">The sequence shown here is derived from an EMBL/GenBank/DDBJ whole genome shotgun (WGS) entry which is preliminary data.</text>
</comment>
<accession>A0A286UD98</accession>
<dbReference type="PANTHER" id="PTHR43539:SF68">
    <property type="entry name" value="FLAVIN-BINDING MONOOXYGENASE-LIKE PROTEIN (AFU_ORTHOLOGUE AFUA_4G09220)"/>
    <property type="match status" value="1"/>
</dbReference>
<keyword evidence="1" id="KW-0285">Flavoprotein</keyword>
<dbReference type="AlphaFoldDB" id="A0A286UD98"/>
<evidence type="ECO:0000256" key="3">
    <source>
        <dbReference type="ARBA" id="ARBA00023002"/>
    </source>
</evidence>
<dbReference type="SUPFAM" id="SSF51905">
    <property type="entry name" value="FAD/NAD(P)-binding domain"/>
    <property type="match status" value="2"/>
</dbReference>
<organism evidence="4 5">
    <name type="scientific">Pyrrhoderma noxium</name>
    <dbReference type="NCBI Taxonomy" id="2282107"/>
    <lineage>
        <taxon>Eukaryota</taxon>
        <taxon>Fungi</taxon>
        <taxon>Dikarya</taxon>
        <taxon>Basidiomycota</taxon>
        <taxon>Agaricomycotina</taxon>
        <taxon>Agaricomycetes</taxon>
        <taxon>Hymenochaetales</taxon>
        <taxon>Hymenochaetaceae</taxon>
        <taxon>Pyrrhoderma</taxon>
    </lineage>
</organism>
<keyword evidence="2" id="KW-0274">FAD</keyword>
<proteinExistence type="predicted"/>
<keyword evidence="5" id="KW-1185">Reference proteome</keyword>
<dbReference type="OrthoDB" id="74360at2759"/>
<dbReference type="InParanoid" id="A0A286UD98"/>
<name>A0A286UD98_9AGAM</name>
<dbReference type="Proteomes" id="UP000217199">
    <property type="component" value="Unassembled WGS sequence"/>
</dbReference>
<keyword evidence="3" id="KW-0560">Oxidoreductase</keyword>
<reference evidence="4 5" key="1">
    <citation type="journal article" date="2017" name="Mol. Ecol.">
        <title>Comparative and population genomic landscape of Phellinus noxius: A hypervariable fungus causing root rot in trees.</title>
        <authorList>
            <person name="Chung C.L."/>
            <person name="Lee T.J."/>
            <person name="Akiba M."/>
            <person name="Lee H.H."/>
            <person name="Kuo T.H."/>
            <person name="Liu D."/>
            <person name="Ke H.M."/>
            <person name="Yokoi T."/>
            <person name="Roa M.B."/>
            <person name="Lu M.J."/>
            <person name="Chang Y.Y."/>
            <person name="Ann P.J."/>
            <person name="Tsai J.N."/>
            <person name="Chen C.Y."/>
            <person name="Tzean S.S."/>
            <person name="Ota Y."/>
            <person name="Hattori T."/>
            <person name="Sahashi N."/>
            <person name="Liou R.F."/>
            <person name="Kikuchi T."/>
            <person name="Tsai I.J."/>
        </authorList>
    </citation>
    <scope>NUCLEOTIDE SEQUENCE [LARGE SCALE GENOMIC DNA]</scope>
    <source>
        <strain evidence="4 5">FFPRI411160</strain>
    </source>
</reference>
<dbReference type="Pfam" id="PF00743">
    <property type="entry name" value="FMO-like"/>
    <property type="match status" value="1"/>
</dbReference>
<evidence type="ECO:0000313" key="4">
    <source>
        <dbReference type="EMBL" id="PAV17518.1"/>
    </source>
</evidence>
<dbReference type="EMBL" id="NBII01000007">
    <property type="protein sequence ID" value="PAV17518.1"/>
    <property type="molecule type" value="Genomic_DNA"/>
</dbReference>
<dbReference type="GO" id="GO:0050660">
    <property type="term" value="F:flavin adenine dinucleotide binding"/>
    <property type="evidence" value="ECO:0007669"/>
    <property type="project" value="InterPro"/>
</dbReference>
<keyword evidence="4" id="KW-0503">Monooxygenase</keyword>
<dbReference type="PANTHER" id="PTHR43539">
    <property type="entry name" value="FLAVIN-BINDING MONOOXYGENASE-LIKE PROTEIN (AFU_ORTHOLOGUE AFUA_4G09220)"/>
    <property type="match status" value="1"/>
</dbReference>
<evidence type="ECO:0000256" key="1">
    <source>
        <dbReference type="ARBA" id="ARBA00022630"/>
    </source>
</evidence>